<dbReference type="OrthoDB" id="9809841at2"/>
<dbReference type="Gene3D" id="3.40.1670.10">
    <property type="entry name" value="UbiD C-terminal domain-like"/>
    <property type="match status" value="1"/>
</dbReference>
<dbReference type="Proteomes" id="UP000295937">
    <property type="component" value="Plasmid pSOE1"/>
</dbReference>
<dbReference type="SUPFAM" id="SSF143968">
    <property type="entry name" value="UbiD C-terminal domain-like"/>
    <property type="match status" value="1"/>
</dbReference>
<keyword evidence="6" id="KW-0614">Plasmid</keyword>
<dbReference type="InterPro" id="IPR002830">
    <property type="entry name" value="UbiD"/>
</dbReference>
<dbReference type="PANTHER" id="PTHR30108:SF21">
    <property type="entry name" value="4-HYDROXYBENZOATE DECARBOXYLASE"/>
    <property type="match status" value="1"/>
</dbReference>
<dbReference type="Pfam" id="PF01977">
    <property type="entry name" value="UbiD"/>
    <property type="match status" value="1"/>
</dbReference>
<sequence>MINDLRSAIKFIKNFPNQYIETNYQVNPINELASVYRYIGAGGTVMRPTKIGPAMTFNNIKGFPDSRILVGLMASRKRVSKLLGVSSKNLGIHMAKARKKIITPVFVDKKQAICQEVIYNANEKYFDIRKILPTIVNTPEDAGPYFCLGLMLSSDHNNQNNTDVSIHRLCIQSKNELSVFFAPGRHINLFRKKAESIGKSLAISINIGLDPAIYIGAGFEAPITPFGFNELCIAGGLREKPVELTECISIKQKAIARAEIVIEGEILPNVRIQEDKNTKTGKAMPEFLGYTGKANPSLPIIKVKAITTRKNPILQTLIGPGEEHVNLVGIPTEASIYLQCEDSIPGLVKNVYAHSSGGGKLLAILQVNKRNQNDDGMTRHAAIIALAIYRELKNIILVDEDVNLFDTNDVLWAMQTRYSGDSDTLFIPGITGHILDPSQISINNNKGITTKTIFDCTVPYNLKNKFIRTNFKKLNPNIWLNKSEYKK</sequence>
<evidence type="ECO:0000259" key="5">
    <source>
        <dbReference type="Pfam" id="PF20696"/>
    </source>
</evidence>
<dbReference type="InterPro" id="IPR049381">
    <property type="entry name" value="UbiD-like_C"/>
</dbReference>
<evidence type="ECO:0000256" key="2">
    <source>
        <dbReference type="ARBA" id="ARBA00022793"/>
    </source>
</evidence>
<evidence type="ECO:0000313" key="6">
    <source>
        <dbReference type="EMBL" id="PPI88333.1"/>
    </source>
</evidence>
<keyword evidence="2" id="KW-0210">Decarboxylase</keyword>
<dbReference type="PANTHER" id="PTHR30108">
    <property type="entry name" value="3-OCTAPRENYL-4-HYDROXYBENZOATE CARBOXY-LYASE-RELATED"/>
    <property type="match status" value="1"/>
</dbReference>
<evidence type="ECO:0000259" key="4">
    <source>
        <dbReference type="Pfam" id="PF20695"/>
    </source>
</evidence>
<gene>
    <name evidence="6" type="ORF">CRV09_03560</name>
</gene>
<dbReference type="Pfam" id="PF20696">
    <property type="entry name" value="UbiD_C"/>
    <property type="match status" value="1"/>
</dbReference>
<feature type="domain" description="3-octaprenyl-4-hydroxybenzoate carboxy-lyase-like C-terminal" evidence="5">
    <location>
        <begin position="327"/>
        <end position="456"/>
    </location>
</feature>
<feature type="domain" description="3-octaprenyl-4-hydroxybenzoate carboxy-lyase-like Rift-related" evidence="3">
    <location>
        <begin position="107"/>
        <end position="318"/>
    </location>
</feature>
<dbReference type="AlphaFoldDB" id="A0A2P5T196"/>
<keyword evidence="2" id="KW-0456">Lyase</keyword>
<accession>A0A2P5T196</accession>
<reference evidence="6" key="1">
    <citation type="journal article" date="2018" name="Genome Biol. Evol.">
        <title>Cladogenesis and Genomic Streamlining in Extracellular Endosymbionts of Tropical Stink Bugs.</title>
        <authorList>
            <person name="Otero-Bravo A."/>
            <person name="Goffredi S."/>
            <person name="Sabree Z.L."/>
        </authorList>
    </citation>
    <scope>NUCLEOTIDE SEQUENCE [LARGE SCALE GENOMIC DNA]</scope>
    <source>
        <strain evidence="6">SoEO</strain>
        <plasmid evidence="6">pSOE1</plasmid>
    </source>
</reference>
<dbReference type="InterPro" id="IPR049383">
    <property type="entry name" value="UbiD-like_N"/>
</dbReference>
<evidence type="ECO:0000259" key="3">
    <source>
        <dbReference type="Pfam" id="PF01977"/>
    </source>
</evidence>
<dbReference type="InterPro" id="IPR048304">
    <property type="entry name" value="UbiD_Rift_dom"/>
</dbReference>
<proteinExistence type="inferred from homology"/>
<dbReference type="Pfam" id="PF20695">
    <property type="entry name" value="UbiD_N"/>
    <property type="match status" value="1"/>
</dbReference>
<comment type="caution">
    <text evidence="6">The sequence shown here is derived from an EMBL/GenBank/DDBJ whole genome shotgun (WGS) entry which is preliminary data.</text>
</comment>
<dbReference type="EMBL" id="PDKR01000009">
    <property type="protein sequence ID" value="PPI88333.1"/>
    <property type="molecule type" value="Genomic_DNA"/>
</dbReference>
<organism evidence="6">
    <name type="scientific">Candidatus Pantoea edessiphila</name>
    <dbReference type="NCBI Taxonomy" id="2044610"/>
    <lineage>
        <taxon>Bacteria</taxon>
        <taxon>Pseudomonadati</taxon>
        <taxon>Pseudomonadota</taxon>
        <taxon>Gammaproteobacteria</taxon>
        <taxon>Enterobacterales</taxon>
        <taxon>Erwiniaceae</taxon>
        <taxon>Pantoea</taxon>
    </lineage>
</organism>
<evidence type="ECO:0000256" key="1">
    <source>
        <dbReference type="ARBA" id="ARBA00010021"/>
    </source>
</evidence>
<dbReference type="GO" id="GO:0016831">
    <property type="term" value="F:carboxy-lyase activity"/>
    <property type="evidence" value="ECO:0007669"/>
    <property type="project" value="UniProtKB-KW"/>
</dbReference>
<protein>
    <submittedName>
        <fullName evidence="6">3,4-dihydroxybenzoate decarboxylase</fullName>
    </submittedName>
</protein>
<geneLocation type="plasmid" evidence="6">
    <name>pSOE1</name>
</geneLocation>
<dbReference type="GO" id="GO:0005737">
    <property type="term" value="C:cytoplasm"/>
    <property type="evidence" value="ECO:0007669"/>
    <property type="project" value="TreeGrafter"/>
</dbReference>
<feature type="domain" description="3-octaprenyl-4-hydroxybenzoate carboxy-lyase-like N-terminal" evidence="4">
    <location>
        <begin position="17"/>
        <end position="95"/>
    </location>
</feature>
<dbReference type="SUPFAM" id="SSF50475">
    <property type="entry name" value="FMN-binding split barrel"/>
    <property type="match status" value="1"/>
</dbReference>
<name>A0A2P5T196_9GAMM</name>
<comment type="similarity">
    <text evidence="1">Belongs to the UbiD family.</text>
</comment>